<comment type="similarity">
    <text evidence="9">Belongs to the TrpF family.</text>
</comment>
<dbReference type="PANTHER" id="PTHR42894:SF1">
    <property type="entry name" value="N-(5'-PHOSPHORIBOSYL)ANTHRANILATE ISOMERASE"/>
    <property type="match status" value="1"/>
</dbReference>
<evidence type="ECO:0000313" key="12">
    <source>
        <dbReference type="Proteomes" id="UP000464751"/>
    </source>
</evidence>
<evidence type="ECO:0000256" key="8">
    <source>
        <dbReference type="ARBA" id="ARBA00023235"/>
    </source>
</evidence>
<comment type="pathway">
    <text evidence="2 9">Amino-acid biosynthesis; L-tryptophan biosynthesis; L-tryptophan from chorismate: step 3/5.</text>
</comment>
<dbReference type="AlphaFoldDB" id="A0A6P1YLA6"/>
<dbReference type="GO" id="GO:0004640">
    <property type="term" value="F:phosphoribosylanthranilate isomerase activity"/>
    <property type="evidence" value="ECO:0007669"/>
    <property type="project" value="UniProtKB-UniRule"/>
</dbReference>
<dbReference type="EMBL" id="CP048630">
    <property type="protein sequence ID" value="QIB33915.1"/>
    <property type="molecule type" value="Genomic_DNA"/>
</dbReference>
<dbReference type="UniPathway" id="UPA00035">
    <property type="reaction ID" value="UER00042"/>
</dbReference>
<evidence type="ECO:0000256" key="1">
    <source>
        <dbReference type="ARBA" id="ARBA00001164"/>
    </source>
</evidence>
<dbReference type="InterPro" id="IPR013785">
    <property type="entry name" value="Aldolase_TIM"/>
</dbReference>
<keyword evidence="5 9" id="KW-0028">Amino-acid biosynthesis</keyword>
<feature type="domain" description="N-(5'phosphoribosyl) anthranilate isomerase (PRAI)" evidence="10">
    <location>
        <begin position="5"/>
        <end position="208"/>
    </location>
</feature>
<evidence type="ECO:0000256" key="7">
    <source>
        <dbReference type="ARBA" id="ARBA00023141"/>
    </source>
</evidence>
<reference evidence="11 12" key="1">
    <citation type="submission" date="2020-02" db="EMBL/GenBank/DDBJ databases">
        <authorList>
            <person name="Li G."/>
        </authorList>
    </citation>
    <scope>NUCLEOTIDE SEQUENCE [LARGE SCALE GENOMIC DNA]</scope>
    <source>
        <strain evidence="11 12">DSM 102029</strain>
    </source>
</reference>
<evidence type="ECO:0000256" key="9">
    <source>
        <dbReference type="HAMAP-Rule" id="MF_00135"/>
    </source>
</evidence>
<accession>A0A6P1YLA6</accession>
<dbReference type="EC" id="5.3.1.24" evidence="3 9"/>
<evidence type="ECO:0000256" key="4">
    <source>
        <dbReference type="ARBA" id="ARBA00022272"/>
    </source>
</evidence>
<dbReference type="Proteomes" id="UP000464751">
    <property type="component" value="Chromosome"/>
</dbReference>
<keyword evidence="7 9" id="KW-0057">Aromatic amino acid biosynthesis</keyword>
<dbReference type="PANTHER" id="PTHR42894">
    <property type="entry name" value="N-(5'-PHOSPHORIBOSYL)ANTHRANILATE ISOMERASE"/>
    <property type="match status" value="1"/>
</dbReference>
<dbReference type="InterPro" id="IPR044643">
    <property type="entry name" value="TrpF_fam"/>
</dbReference>
<dbReference type="RefSeq" id="WP_163075010.1">
    <property type="nucleotide sequence ID" value="NZ_CP048630.1"/>
</dbReference>
<sequence>MSLEIKICGINTPDALDAALEAGADMIGMVFFAPSPRHVEHATAHALAERARGRARVVALTVDADDSALAEIVARVRPDILQLHGKETPARVAAIRARFELPVIKAIGIATQADIDGLKAYEGSADWLLLDAKAPKGAALPGGNGVTFDWTLLAGLSLATPFMLSGGLDPSNVGDALSLIRPAGVDVSSGVERAPGVKDPDRIAAFVRAARAADIEPVDAIRNPARACAASAPYANQTSPAS</sequence>
<dbReference type="InterPro" id="IPR011060">
    <property type="entry name" value="RibuloseP-bd_barrel"/>
</dbReference>
<gene>
    <name evidence="9" type="primary">trpF</name>
    <name evidence="11" type="ORF">G3A50_09485</name>
</gene>
<keyword evidence="12" id="KW-1185">Reference proteome</keyword>
<dbReference type="CDD" id="cd00405">
    <property type="entry name" value="PRAI"/>
    <property type="match status" value="1"/>
</dbReference>
<evidence type="ECO:0000259" key="10">
    <source>
        <dbReference type="Pfam" id="PF00697"/>
    </source>
</evidence>
<dbReference type="NCBIfam" id="NF002295">
    <property type="entry name" value="PRK01222.1-1"/>
    <property type="match status" value="1"/>
</dbReference>
<evidence type="ECO:0000256" key="2">
    <source>
        <dbReference type="ARBA" id="ARBA00004664"/>
    </source>
</evidence>
<dbReference type="Gene3D" id="3.20.20.70">
    <property type="entry name" value="Aldolase class I"/>
    <property type="match status" value="1"/>
</dbReference>
<dbReference type="InterPro" id="IPR001240">
    <property type="entry name" value="PRAI_dom"/>
</dbReference>
<protein>
    <recommendedName>
        <fullName evidence="4 9">N-(5'-phosphoribosyl)anthranilate isomerase</fullName>
        <shortName evidence="9">PRAI</shortName>
        <ecNumber evidence="3 9">5.3.1.24</ecNumber>
    </recommendedName>
</protein>
<dbReference type="HAMAP" id="MF_00135">
    <property type="entry name" value="PRAI"/>
    <property type="match status" value="1"/>
</dbReference>
<name>A0A6P1YLA6_9HYPH</name>
<keyword evidence="6 9" id="KW-0822">Tryptophan biosynthesis</keyword>
<organism evidence="11 12">
    <name type="scientific">Ancylobacter pratisalsi</name>
    <dbReference type="NCBI Taxonomy" id="1745854"/>
    <lineage>
        <taxon>Bacteria</taxon>
        <taxon>Pseudomonadati</taxon>
        <taxon>Pseudomonadota</taxon>
        <taxon>Alphaproteobacteria</taxon>
        <taxon>Hyphomicrobiales</taxon>
        <taxon>Xanthobacteraceae</taxon>
        <taxon>Ancylobacter</taxon>
    </lineage>
</organism>
<evidence type="ECO:0000256" key="5">
    <source>
        <dbReference type="ARBA" id="ARBA00022605"/>
    </source>
</evidence>
<evidence type="ECO:0000313" key="11">
    <source>
        <dbReference type="EMBL" id="QIB33915.1"/>
    </source>
</evidence>
<dbReference type="SUPFAM" id="SSF51366">
    <property type="entry name" value="Ribulose-phoshate binding barrel"/>
    <property type="match status" value="1"/>
</dbReference>
<proteinExistence type="inferred from homology"/>
<evidence type="ECO:0000256" key="3">
    <source>
        <dbReference type="ARBA" id="ARBA00012572"/>
    </source>
</evidence>
<keyword evidence="8 9" id="KW-0413">Isomerase</keyword>
<comment type="catalytic activity">
    <reaction evidence="1 9">
        <text>N-(5-phospho-beta-D-ribosyl)anthranilate = 1-(2-carboxyphenylamino)-1-deoxy-D-ribulose 5-phosphate</text>
        <dbReference type="Rhea" id="RHEA:21540"/>
        <dbReference type="ChEBI" id="CHEBI:18277"/>
        <dbReference type="ChEBI" id="CHEBI:58613"/>
        <dbReference type="EC" id="5.3.1.24"/>
    </reaction>
</comment>
<dbReference type="KEGG" id="apra:G3A50_09485"/>
<dbReference type="Pfam" id="PF00697">
    <property type="entry name" value="PRAI"/>
    <property type="match status" value="1"/>
</dbReference>
<dbReference type="GO" id="GO:0000162">
    <property type="term" value="P:L-tryptophan biosynthetic process"/>
    <property type="evidence" value="ECO:0007669"/>
    <property type="project" value="UniProtKB-UniRule"/>
</dbReference>
<evidence type="ECO:0000256" key="6">
    <source>
        <dbReference type="ARBA" id="ARBA00022822"/>
    </source>
</evidence>